<keyword evidence="3" id="KW-1185">Reference proteome</keyword>
<feature type="compositionally biased region" description="Polar residues" evidence="1">
    <location>
        <begin position="1"/>
        <end position="12"/>
    </location>
</feature>
<dbReference type="EMBL" id="AP028907">
    <property type="protein sequence ID" value="BES81671.1"/>
    <property type="molecule type" value="Genomic_DNA"/>
</dbReference>
<dbReference type="Proteomes" id="UP001341135">
    <property type="component" value="Chromosome"/>
</dbReference>
<evidence type="ECO:0000256" key="1">
    <source>
        <dbReference type="SAM" id="MobiDB-lite"/>
    </source>
</evidence>
<proteinExistence type="predicted"/>
<protein>
    <submittedName>
        <fullName evidence="2">Uncharacterized protein</fullName>
    </submittedName>
</protein>
<evidence type="ECO:0000313" key="3">
    <source>
        <dbReference type="Proteomes" id="UP001341135"/>
    </source>
</evidence>
<sequence>MKNPLSNKTAQNPPLKYSKLHNNGLSTRSTSNPGTSINKPEYLNPKPGLQPLPSEPLAKPFIKHPHTPRTNAATCSKQ</sequence>
<feature type="compositionally biased region" description="Polar residues" evidence="1">
    <location>
        <begin position="68"/>
        <end position="78"/>
    </location>
</feature>
<accession>A0ABM8IVT7</accession>
<feature type="compositionally biased region" description="Polar residues" evidence="1">
    <location>
        <begin position="20"/>
        <end position="38"/>
    </location>
</feature>
<evidence type="ECO:0000313" key="2">
    <source>
        <dbReference type="EMBL" id="BES81671.1"/>
    </source>
</evidence>
<reference evidence="2 3" key="1">
    <citation type="submission" date="2023-09" db="EMBL/GenBank/DDBJ databases">
        <title>Pyrofollis japonicus gen. nov. sp. nov., a novel member of the family Pyrodictiaceae isolated from the Iheya North hydrothermal field.</title>
        <authorList>
            <person name="Miyazaki U."/>
            <person name="Sanari M."/>
            <person name="Tame A."/>
            <person name="Kitajima M."/>
            <person name="Okamoto A."/>
            <person name="Sawayama S."/>
            <person name="Miyazaki J."/>
            <person name="Takai K."/>
            <person name="Nakagawa S."/>
        </authorList>
    </citation>
    <scope>NUCLEOTIDE SEQUENCE [LARGE SCALE GENOMIC DNA]</scope>
    <source>
        <strain evidence="2 3">AV2</strain>
    </source>
</reference>
<organism evidence="2 3">
    <name type="scientific">Pyrodictium abyssi</name>
    <dbReference type="NCBI Taxonomy" id="54256"/>
    <lineage>
        <taxon>Archaea</taxon>
        <taxon>Thermoproteota</taxon>
        <taxon>Thermoprotei</taxon>
        <taxon>Desulfurococcales</taxon>
        <taxon>Pyrodictiaceae</taxon>
        <taxon>Pyrodictium</taxon>
    </lineage>
</organism>
<name>A0ABM8IVT7_9CREN</name>
<gene>
    <name evidence="2" type="ORF">PABY_12380</name>
</gene>
<feature type="region of interest" description="Disordered" evidence="1">
    <location>
        <begin position="1"/>
        <end position="78"/>
    </location>
</feature>